<keyword evidence="5" id="KW-0408">Iron</keyword>
<evidence type="ECO:0000256" key="5">
    <source>
        <dbReference type="ARBA" id="ARBA00023004"/>
    </source>
</evidence>
<reference evidence="9" key="1">
    <citation type="submission" date="2016-10" db="EMBL/GenBank/DDBJ databases">
        <title>Sequence of Gallionella enrichment culture.</title>
        <authorList>
            <person name="Poehlein A."/>
            <person name="Muehling M."/>
            <person name="Daniel R."/>
        </authorList>
    </citation>
    <scope>NUCLEOTIDE SEQUENCE</scope>
</reference>
<keyword evidence="6" id="KW-0411">Iron-sulfur</keyword>
<dbReference type="CDD" id="cd01335">
    <property type="entry name" value="Radical_SAM"/>
    <property type="match status" value="1"/>
</dbReference>
<keyword evidence="4" id="KW-0460">Magnesium</keyword>
<protein>
    <submittedName>
        <fullName evidence="9">7-carboxy-7-deazaguanine synthase</fullName>
        <ecNumber evidence="9">4.3.99.3</ecNumber>
    </submittedName>
</protein>
<accession>A0A1J5TCS4</accession>
<dbReference type="Pfam" id="PF04055">
    <property type="entry name" value="Radical_SAM"/>
    <property type="match status" value="1"/>
</dbReference>
<keyword evidence="7 9" id="KW-0456">Lyase</keyword>
<dbReference type="InterPro" id="IPR007197">
    <property type="entry name" value="rSAM"/>
</dbReference>
<evidence type="ECO:0000256" key="6">
    <source>
        <dbReference type="ARBA" id="ARBA00023014"/>
    </source>
</evidence>
<gene>
    <name evidence="9" type="primary">queE_1</name>
    <name evidence="9" type="ORF">GALL_10450</name>
</gene>
<evidence type="ECO:0000256" key="2">
    <source>
        <dbReference type="ARBA" id="ARBA00022691"/>
    </source>
</evidence>
<dbReference type="InterPro" id="IPR058240">
    <property type="entry name" value="rSAM_sf"/>
</dbReference>
<sequence length="230" mass="25448">MLVSEIFHSIQGEGELTGVPSVFVRTSGCNLRCAWCDTPYASWNPEGAVMTVDSIVAEVGRHACGHVVLTGGEPMVAPQIVELATELKMLGYHITIETAGTLPPGGIACDLASISPKLLNSAPSAIDHPAWHKRHELERWKPEVVCQWLDAYAFQLKFVVVAPGDLEEIEGMLKRLGGRVPPHKVLLMPEARSLDVMRGRANWLVELCKDRGYRYAHRLHIELWGNRRGV</sequence>
<dbReference type="PANTHER" id="PTHR42836:SF1">
    <property type="entry name" value="7-CARBOXY-7-DEAZAGUANINE SYNTHASE"/>
    <property type="match status" value="1"/>
</dbReference>
<proteinExistence type="inferred from homology"/>
<dbReference type="InterPro" id="IPR013785">
    <property type="entry name" value="Aldolase_TIM"/>
</dbReference>
<evidence type="ECO:0000256" key="1">
    <source>
        <dbReference type="ARBA" id="ARBA00022485"/>
    </source>
</evidence>
<keyword evidence="2" id="KW-0949">S-adenosyl-L-methionine</keyword>
<evidence type="ECO:0000313" key="9">
    <source>
        <dbReference type="EMBL" id="OIR18705.1"/>
    </source>
</evidence>
<keyword evidence="1" id="KW-0004">4Fe-4S</keyword>
<dbReference type="EMBL" id="MLJW01000002">
    <property type="protein sequence ID" value="OIR18705.1"/>
    <property type="molecule type" value="Genomic_DNA"/>
</dbReference>
<dbReference type="HAMAP" id="MF_00917">
    <property type="entry name" value="QueE"/>
    <property type="match status" value="1"/>
</dbReference>
<name>A0A1J5TCS4_9ZZZZ</name>
<feature type="domain" description="Radical SAM core" evidence="8">
    <location>
        <begin position="16"/>
        <end position="226"/>
    </location>
</feature>
<dbReference type="GO" id="GO:0046872">
    <property type="term" value="F:metal ion binding"/>
    <property type="evidence" value="ECO:0007669"/>
    <property type="project" value="UniProtKB-KW"/>
</dbReference>
<organism evidence="9">
    <name type="scientific">mine drainage metagenome</name>
    <dbReference type="NCBI Taxonomy" id="410659"/>
    <lineage>
        <taxon>unclassified sequences</taxon>
        <taxon>metagenomes</taxon>
        <taxon>ecological metagenomes</taxon>
    </lineage>
</organism>
<evidence type="ECO:0000256" key="7">
    <source>
        <dbReference type="ARBA" id="ARBA00023239"/>
    </source>
</evidence>
<dbReference type="PANTHER" id="PTHR42836">
    <property type="entry name" value="7-CARBOXY-7-DEAZAGUANINE SYNTHASE"/>
    <property type="match status" value="1"/>
</dbReference>
<dbReference type="SUPFAM" id="SSF102114">
    <property type="entry name" value="Radical SAM enzymes"/>
    <property type="match status" value="1"/>
</dbReference>
<dbReference type="SFLD" id="SFLDS00029">
    <property type="entry name" value="Radical_SAM"/>
    <property type="match status" value="1"/>
</dbReference>
<dbReference type="EC" id="4.3.99.3" evidence="9"/>
<keyword evidence="3" id="KW-0479">Metal-binding</keyword>
<dbReference type="PIRSF" id="PIRSF000370">
    <property type="entry name" value="QueE"/>
    <property type="match status" value="1"/>
</dbReference>
<dbReference type="Gene3D" id="3.20.20.70">
    <property type="entry name" value="Aldolase class I"/>
    <property type="match status" value="1"/>
</dbReference>
<dbReference type="InterPro" id="IPR024924">
    <property type="entry name" value="7-CO-7-deazaguanine_synth-like"/>
</dbReference>
<evidence type="ECO:0000256" key="4">
    <source>
        <dbReference type="ARBA" id="ARBA00022842"/>
    </source>
</evidence>
<evidence type="ECO:0000259" key="8">
    <source>
        <dbReference type="PROSITE" id="PS51918"/>
    </source>
</evidence>
<evidence type="ECO:0000256" key="3">
    <source>
        <dbReference type="ARBA" id="ARBA00022723"/>
    </source>
</evidence>
<dbReference type="AlphaFoldDB" id="A0A1J5TCS4"/>
<dbReference type="GO" id="GO:0051539">
    <property type="term" value="F:4 iron, 4 sulfur cluster binding"/>
    <property type="evidence" value="ECO:0007669"/>
    <property type="project" value="UniProtKB-KW"/>
</dbReference>
<dbReference type="GO" id="GO:0016829">
    <property type="term" value="F:lyase activity"/>
    <property type="evidence" value="ECO:0007669"/>
    <property type="project" value="UniProtKB-KW"/>
</dbReference>
<dbReference type="PROSITE" id="PS51918">
    <property type="entry name" value="RADICAL_SAM"/>
    <property type="match status" value="1"/>
</dbReference>
<comment type="caution">
    <text evidence="9">The sequence shown here is derived from an EMBL/GenBank/DDBJ whole genome shotgun (WGS) entry which is preliminary data.</text>
</comment>